<dbReference type="SMART" id="SM00354">
    <property type="entry name" value="HTH_LACI"/>
    <property type="match status" value="1"/>
</dbReference>
<dbReference type="Pfam" id="PF00356">
    <property type="entry name" value="LacI"/>
    <property type="match status" value="1"/>
</dbReference>
<name>A0ABP7DFP6_9ACTN</name>
<dbReference type="InterPro" id="IPR046335">
    <property type="entry name" value="LacI/GalR-like_sensor"/>
</dbReference>
<dbReference type="CDD" id="cd06267">
    <property type="entry name" value="PBP1_LacI_sugar_binding-like"/>
    <property type="match status" value="1"/>
</dbReference>
<protein>
    <submittedName>
        <fullName evidence="5">LacI family DNA-binding transcriptional regulator</fullName>
    </submittedName>
</protein>
<comment type="caution">
    <text evidence="5">The sequence shown here is derived from an EMBL/GenBank/DDBJ whole genome shotgun (WGS) entry which is preliminary data.</text>
</comment>
<dbReference type="EMBL" id="BAAAYX010000009">
    <property type="protein sequence ID" value="GAA3705087.1"/>
    <property type="molecule type" value="Genomic_DNA"/>
</dbReference>
<evidence type="ECO:0000256" key="1">
    <source>
        <dbReference type="ARBA" id="ARBA00023015"/>
    </source>
</evidence>
<dbReference type="InterPro" id="IPR000843">
    <property type="entry name" value="HTH_LacI"/>
</dbReference>
<feature type="domain" description="HTH lacI-type" evidence="4">
    <location>
        <begin position="13"/>
        <end position="68"/>
    </location>
</feature>
<accession>A0ABP7DFP6</accession>
<keyword evidence="3" id="KW-0804">Transcription</keyword>
<dbReference type="SUPFAM" id="SSF53822">
    <property type="entry name" value="Periplasmic binding protein-like I"/>
    <property type="match status" value="1"/>
</dbReference>
<dbReference type="GO" id="GO:0003677">
    <property type="term" value="F:DNA binding"/>
    <property type="evidence" value="ECO:0007669"/>
    <property type="project" value="UniProtKB-KW"/>
</dbReference>
<organism evidence="5 6">
    <name type="scientific">Microlunatus aurantiacus</name>
    <dbReference type="NCBI Taxonomy" id="446786"/>
    <lineage>
        <taxon>Bacteria</taxon>
        <taxon>Bacillati</taxon>
        <taxon>Actinomycetota</taxon>
        <taxon>Actinomycetes</taxon>
        <taxon>Propionibacteriales</taxon>
        <taxon>Propionibacteriaceae</taxon>
        <taxon>Microlunatus</taxon>
    </lineage>
</organism>
<dbReference type="RefSeq" id="WP_344812517.1">
    <property type="nucleotide sequence ID" value="NZ_BAAAYX010000009.1"/>
</dbReference>
<dbReference type="Gene3D" id="1.10.260.40">
    <property type="entry name" value="lambda repressor-like DNA-binding domains"/>
    <property type="match status" value="1"/>
</dbReference>
<evidence type="ECO:0000256" key="2">
    <source>
        <dbReference type="ARBA" id="ARBA00023125"/>
    </source>
</evidence>
<dbReference type="SUPFAM" id="SSF47413">
    <property type="entry name" value="lambda repressor-like DNA-binding domains"/>
    <property type="match status" value="1"/>
</dbReference>
<evidence type="ECO:0000313" key="6">
    <source>
        <dbReference type="Proteomes" id="UP001500051"/>
    </source>
</evidence>
<sequence length="342" mass="36176">MAAGDPVRVRTAVTRNDVARLAGVSTAVVSYVVNDGPRPVAEATAARVRDAIERLGYRPNTTARALAVGSTTTIGLVVPDSTNPFFAEYAWQIQRAATDLGYAVLISNTGFDPGVEERSVRDLCDRQIDGLLIAGVSGLRQIDELSRQGRRIPVVLIDEASSRRGHTTVGPDAATGAERVVAHLLHVHGHASVAMIIGDSADPATDGRERGWIGAHARAGRRLGVVERTPFSRQGGFEAGLRLLGRADRPTAVFVSSDSQAIGVLHAARELGVAVPDELAVGSFDDSEESRFCSPPLTTARQPARAMAEAAVAAVVHGGTTPEHLVFDMPLVVRRSCGCRTE</sequence>
<dbReference type="Gene3D" id="3.40.50.2300">
    <property type="match status" value="2"/>
</dbReference>
<dbReference type="CDD" id="cd01392">
    <property type="entry name" value="HTH_LacI"/>
    <property type="match status" value="1"/>
</dbReference>
<reference evidence="6" key="1">
    <citation type="journal article" date="2019" name="Int. J. Syst. Evol. Microbiol.">
        <title>The Global Catalogue of Microorganisms (GCM) 10K type strain sequencing project: providing services to taxonomists for standard genome sequencing and annotation.</title>
        <authorList>
            <consortium name="The Broad Institute Genomics Platform"/>
            <consortium name="The Broad Institute Genome Sequencing Center for Infectious Disease"/>
            <person name="Wu L."/>
            <person name="Ma J."/>
        </authorList>
    </citation>
    <scope>NUCLEOTIDE SEQUENCE [LARGE SCALE GENOMIC DNA]</scope>
    <source>
        <strain evidence="6">JCM 16548</strain>
    </source>
</reference>
<gene>
    <name evidence="5" type="ORF">GCM10022204_23150</name>
</gene>
<evidence type="ECO:0000259" key="4">
    <source>
        <dbReference type="PROSITE" id="PS50932"/>
    </source>
</evidence>
<dbReference type="Pfam" id="PF13377">
    <property type="entry name" value="Peripla_BP_3"/>
    <property type="match status" value="1"/>
</dbReference>
<dbReference type="InterPro" id="IPR028082">
    <property type="entry name" value="Peripla_BP_I"/>
</dbReference>
<dbReference type="PROSITE" id="PS50932">
    <property type="entry name" value="HTH_LACI_2"/>
    <property type="match status" value="1"/>
</dbReference>
<dbReference type="InterPro" id="IPR010982">
    <property type="entry name" value="Lambda_DNA-bd_dom_sf"/>
</dbReference>
<evidence type="ECO:0000313" key="5">
    <source>
        <dbReference type="EMBL" id="GAA3705087.1"/>
    </source>
</evidence>
<dbReference type="PANTHER" id="PTHR30146">
    <property type="entry name" value="LACI-RELATED TRANSCRIPTIONAL REPRESSOR"/>
    <property type="match status" value="1"/>
</dbReference>
<dbReference type="Proteomes" id="UP001500051">
    <property type="component" value="Unassembled WGS sequence"/>
</dbReference>
<dbReference type="PANTHER" id="PTHR30146:SF109">
    <property type="entry name" value="HTH-TYPE TRANSCRIPTIONAL REGULATOR GALS"/>
    <property type="match status" value="1"/>
</dbReference>
<keyword evidence="6" id="KW-1185">Reference proteome</keyword>
<keyword evidence="1" id="KW-0805">Transcription regulation</keyword>
<proteinExistence type="predicted"/>
<keyword evidence="2 5" id="KW-0238">DNA-binding</keyword>
<evidence type="ECO:0000256" key="3">
    <source>
        <dbReference type="ARBA" id="ARBA00023163"/>
    </source>
</evidence>